<dbReference type="OrthoDB" id="1421156at2759"/>
<evidence type="ECO:0000313" key="2">
    <source>
        <dbReference type="EMBL" id="CCE34608.1"/>
    </source>
</evidence>
<accession>M1WGK2</accession>
<dbReference type="PANTHER" id="PTHR47718:SF3">
    <property type="entry name" value="PROTEIN FAR1-RELATED SEQUENCE 5-LIKE"/>
    <property type="match status" value="1"/>
</dbReference>
<evidence type="ECO:0000313" key="3">
    <source>
        <dbReference type="Proteomes" id="UP000016801"/>
    </source>
</evidence>
<dbReference type="VEuPathDB" id="FungiDB:CPUR_08542"/>
<protein>
    <recommendedName>
        <fullName evidence="1">MULE transposase domain-containing protein</fullName>
    </recommendedName>
</protein>
<dbReference type="EMBL" id="CAGA01000098">
    <property type="protein sequence ID" value="CCE34608.1"/>
    <property type="molecule type" value="Genomic_DNA"/>
</dbReference>
<dbReference type="Proteomes" id="UP000016801">
    <property type="component" value="Unassembled WGS sequence"/>
</dbReference>
<dbReference type="Pfam" id="PF10551">
    <property type="entry name" value="MULE"/>
    <property type="match status" value="1"/>
</dbReference>
<keyword evidence="3" id="KW-1185">Reference proteome</keyword>
<evidence type="ECO:0000259" key="1">
    <source>
        <dbReference type="Pfam" id="PF10551"/>
    </source>
</evidence>
<name>M1WGK2_CLAP2</name>
<proteinExistence type="predicted"/>
<dbReference type="STRING" id="1111077.M1WGK2"/>
<dbReference type="AlphaFoldDB" id="M1WGK2"/>
<organism evidence="2 3">
    <name type="scientific">Claviceps purpurea (strain 20.1)</name>
    <name type="common">Ergot fungus</name>
    <name type="synonym">Sphacelia segetum</name>
    <dbReference type="NCBI Taxonomy" id="1111077"/>
    <lineage>
        <taxon>Eukaryota</taxon>
        <taxon>Fungi</taxon>
        <taxon>Dikarya</taxon>
        <taxon>Ascomycota</taxon>
        <taxon>Pezizomycotina</taxon>
        <taxon>Sordariomycetes</taxon>
        <taxon>Hypocreomycetidae</taxon>
        <taxon>Hypocreales</taxon>
        <taxon>Clavicipitaceae</taxon>
        <taxon>Claviceps</taxon>
    </lineage>
</organism>
<dbReference type="PANTHER" id="PTHR47718">
    <property type="entry name" value="OS01G0519700 PROTEIN"/>
    <property type="match status" value="1"/>
</dbReference>
<reference evidence="2 3" key="1">
    <citation type="journal article" date="2013" name="PLoS Genet.">
        <title>Plant-symbiotic fungi as chemical engineers: Multi-genome analysis of the Clavicipitaceae reveals dynamics of alkaloid loci.</title>
        <authorList>
            <person name="Schardl C.L."/>
            <person name="Young C.A."/>
            <person name="Hesse U."/>
            <person name="Amyotte S.G."/>
            <person name="Andreeva K."/>
            <person name="Calie P.J."/>
            <person name="Fleetwood D.J."/>
            <person name="Haws D.C."/>
            <person name="Moore N."/>
            <person name="Oeser B."/>
            <person name="Panaccione D.G."/>
            <person name="Schweri K.K."/>
            <person name="Voisey C.R."/>
            <person name="Farman M.L."/>
            <person name="Jaromczyk J.W."/>
            <person name="Roe B.A."/>
            <person name="O'Sullivan D.M."/>
            <person name="Scott B."/>
            <person name="Tudzynski P."/>
            <person name="An Z."/>
            <person name="Arnaoudova E.G."/>
            <person name="Bullock C.T."/>
            <person name="Charlton N.D."/>
            <person name="Chen L."/>
            <person name="Cox M."/>
            <person name="Dinkins R.D."/>
            <person name="Florea S."/>
            <person name="Glenn A.E."/>
            <person name="Gordon A."/>
            <person name="Gueldener U."/>
            <person name="Harris D.R."/>
            <person name="Hollin W."/>
            <person name="Jaromczyk J."/>
            <person name="Johnson R.D."/>
            <person name="Khan A.K."/>
            <person name="Leistner E."/>
            <person name="Leuchtmann A."/>
            <person name="Li C."/>
            <person name="Liu J."/>
            <person name="Liu J."/>
            <person name="Liu M."/>
            <person name="Mace W."/>
            <person name="Machado C."/>
            <person name="Nagabhyru P."/>
            <person name="Pan J."/>
            <person name="Schmid J."/>
            <person name="Sugawara K."/>
            <person name="Steiner U."/>
            <person name="Takach J.E."/>
            <person name="Tanaka E."/>
            <person name="Webb J.S."/>
            <person name="Wilson E.V."/>
            <person name="Wiseman J.L."/>
            <person name="Yoshida R."/>
            <person name="Zeng Z."/>
        </authorList>
    </citation>
    <scope>NUCLEOTIDE SEQUENCE [LARGE SCALE GENOMIC DNA]</scope>
    <source>
        <strain evidence="2 3">20.1</strain>
    </source>
</reference>
<comment type="caution">
    <text evidence="2">The sequence shown here is derived from an EMBL/GenBank/DDBJ whole genome shotgun (WGS) entry which is preliminary data.</text>
</comment>
<gene>
    <name evidence="2" type="ORF">CPUR_08542</name>
</gene>
<feature type="domain" description="MULE transposase" evidence="1">
    <location>
        <begin position="16"/>
        <end position="113"/>
    </location>
</feature>
<dbReference type="InterPro" id="IPR018289">
    <property type="entry name" value="MULE_transposase_dom"/>
</dbReference>
<dbReference type="HOGENOM" id="CLU_1261395_0_0_1"/>
<sequence length="219" mass="23787">MADRKMLPLLKPCYEVLLFDCTYKTNKFKMPLLNIVAASAMNSTIQVALCLMTSETQVDYEWALLQLRRLLCDARIPLPNVVLTDKDVALINACKDAFPAAKALICRWHVNKNVVAKVMEAFNDAFSDDVICRAARQAGRAVADAAAVAASAAFPSTQAPVSALNIELTITIDAAVIAARAVAAASAEDMQALYEELKADWFALLGSTTPEQYSEVRTV</sequence>